<keyword evidence="5 6" id="KW-0472">Membrane</keyword>
<keyword evidence="4 6" id="KW-1133">Transmembrane helix</keyword>
<feature type="transmembrane region" description="Helical" evidence="6">
    <location>
        <begin position="152"/>
        <end position="171"/>
    </location>
</feature>
<feature type="transmembrane region" description="Helical" evidence="6">
    <location>
        <begin position="21"/>
        <end position="43"/>
    </location>
</feature>
<dbReference type="Pfam" id="PF02453">
    <property type="entry name" value="Reticulon"/>
    <property type="match status" value="1"/>
</dbReference>
<feature type="transmembrane region" description="Helical" evidence="6">
    <location>
        <begin position="49"/>
        <end position="71"/>
    </location>
</feature>
<accession>A0A6J1LS39</accession>
<dbReference type="InterPro" id="IPR003388">
    <property type="entry name" value="Reticulon"/>
</dbReference>
<evidence type="ECO:0000256" key="2">
    <source>
        <dbReference type="ARBA" id="ARBA00022692"/>
    </source>
</evidence>
<organism evidence="8 9">
    <name type="scientific">Drosophila hydei</name>
    <name type="common">Fruit fly</name>
    <dbReference type="NCBI Taxonomy" id="7224"/>
    <lineage>
        <taxon>Eukaryota</taxon>
        <taxon>Metazoa</taxon>
        <taxon>Ecdysozoa</taxon>
        <taxon>Arthropoda</taxon>
        <taxon>Hexapoda</taxon>
        <taxon>Insecta</taxon>
        <taxon>Pterygota</taxon>
        <taxon>Neoptera</taxon>
        <taxon>Endopterygota</taxon>
        <taxon>Diptera</taxon>
        <taxon>Brachycera</taxon>
        <taxon>Muscomorpha</taxon>
        <taxon>Ephydroidea</taxon>
        <taxon>Drosophilidae</taxon>
        <taxon>Drosophila</taxon>
    </lineage>
</organism>
<evidence type="ECO:0000256" key="4">
    <source>
        <dbReference type="ARBA" id="ARBA00022989"/>
    </source>
</evidence>
<feature type="transmembrane region" description="Helical" evidence="6">
    <location>
        <begin position="123"/>
        <end position="146"/>
    </location>
</feature>
<dbReference type="Proteomes" id="UP000504633">
    <property type="component" value="Unplaced"/>
</dbReference>
<dbReference type="PANTHER" id="PTHR45799">
    <property type="entry name" value="RETICULON-LIKE PROTEIN"/>
    <property type="match status" value="1"/>
</dbReference>
<evidence type="ECO:0000256" key="6">
    <source>
        <dbReference type="RuleBase" id="RU363132"/>
    </source>
</evidence>
<keyword evidence="3 6" id="KW-0256">Endoplasmic reticulum</keyword>
<proteinExistence type="predicted"/>
<evidence type="ECO:0000259" key="7">
    <source>
        <dbReference type="PROSITE" id="PS50845"/>
    </source>
</evidence>
<feature type="domain" description="Reticulon" evidence="7">
    <location>
        <begin position="19"/>
        <end position="219"/>
    </location>
</feature>
<dbReference type="PROSITE" id="PS50845">
    <property type="entry name" value="RETICULON"/>
    <property type="match status" value="1"/>
</dbReference>
<protein>
    <recommendedName>
        <fullName evidence="6">Reticulon-like protein</fullName>
    </recommendedName>
</protein>
<dbReference type="GO" id="GO:0030424">
    <property type="term" value="C:axon"/>
    <property type="evidence" value="ECO:0007669"/>
    <property type="project" value="TreeGrafter"/>
</dbReference>
<dbReference type="PANTHER" id="PTHR45799:SF2">
    <property type="entry name" value="RETICULON-LIKE PROTEIN"/>
    <property type="match status" value="1"/>
</dbReference>
<gene>
    <name evidence="9" type="primary">LOC111599273</name>
</gene>
<dbReference type="AlphaFoldDB" id="A0A6J1LS39"/>
<reference evidence="9" key="1">
    <citation type="submission" date="2025-08" db="UniProtKB">
        <authorList>
            <consortium name="RefSeq"/>
        </authorList>
    </citation>
    <scope>IDENTIFICATION</scope>
    <source>
        <strain evidence="9">15085-1641.00</strain>
        <tissue evidence="9">Whole body</tissue>
    </source>
</reference>
<sequence length="265" mass="30245">MMDLNERVQQNLPAPLAAWQALLLWHNWRKTGLLFIMVLTLLLDMATNPVISVVSVAGAITISLTISYSCYVWGMRKLRKSCVVEHPLKQYLEMDVTISAKTTEQLAHMLVSKLNPILLRCRSLFLVEDMLDSLKLLLIFCGLNIVGDYINGMTLLLVVFLLLFTLPKLYVWKRKTINSRLEQLQLLKAQLLTSKAKISAVPTVAVDPQVVETDLKKLNYAENDMDNDNEQYVTYEQTSTPDCTSDYNWQEKNIPNEGVQHTKQL</sequence>
<dbReference type="GeneID" id="111599273"/>
<evidence type="ECO:0000256" key="5">
    <source>
        <dbReference type="ARBA" id="ARBA00023136"/>
    </source>
</evidence>
<dbReference type="GO" id="GO:0005789">
    <property type="term" value="C:endoplasmic reticulum membrane"/>
    <property type="evidence" value="ECO:0007669"/>
    <property type="project" value="UniProtKB-SubCell"/>
</dbReference>
<evidence type="ECO:0000256" key="3">
    <source>
        <dbReference type="ARBA" id="ARBA00022824"/>
    </source>
</evidence>
<keyword evidence="8" id="KW-1185">Reference proteome</keyword>
<comment type="subcellular location">
    <subcellularLocation>
        <location evidence="1 6">Endoplasmic reticulum membrane</location>
        <topology evidence="1 6">Multi-pass membrane protein</topology>
    </subcellularLocation>
</comment>
<evidence type="ECO:0000313" key="9">
    <source>
        <dbReference type="RefSeq" id="XP_023170640.2"/>
    </source>
</evidence>
<evidence type="ECO:0000313" key="8">
    <source>
        <dbReference type="Proteomes" id="UP000504633"/>
    </source>
</evidence>
<name>A0A6J1LS39_DROHY</name>
<keyword evidence="2 6" id="KW-0812">Transmembrane</keyword>
<dbReference type="Gene3D" id="1.20.5.2480">
    <property type="match status" value="1"/>
</dbReference>
<evidence type="ECO:0000256" key="1">
    <source>
        <dbReference type="ARBA" id="ARBA00004477"/>
    </source>
</evidence>
<dbReference type="InterPro" id="IPR046964">
    <property type="entry name" value="RTN1-4"/>
</dbReference>
<dbReference type="OrthoDB" id="567788at2759"/>
<dbReference type="RefSeq" id="XP_023170640.2">
    <property type="nucleotide sequence ID" value="XM_023314872.2"/>
</dbReference>
<dbReference type="KEGG" id="dhe:111599273"/>